<keyword evidence="5" id="KW-0175">Coiled coil</keyword>
<evidence type="ECO:0000256" key="1">
    <source>
        <dbReference type="ARBA" id="ARBA00009136"/>
    </source>
</evidence>
<feature type="domain" description="Ubiquitin-like" evidence="7">
    <location>
        <begin position="4"/>
        <end position="85"/>
    </location>
</feature>
<protein>
    <recommendedName>
        <fullName evidence="7">Ubiquitin-like domain-containing protein</fullName>
    </recommendedName>
</protein>
<keyword evidence="3" id="KW-0064">Aspartyl protease</keyword>
<dbReference type="GO" id="GO:0006508">
    <property type="term" value="P:proteolysis"/>
    <property type="evidence" value="ECO:0007669"/>
    <property type="project" value="UniProtKB-KW"/>
</dbReference>
<dbReference type="Proteomes" id="UP000799440">
    <property type="component" value="Unassembled WGS sequence"/>
</dbReference>
<dbReference type="OrthoDB" id="1047367at2759"/>
<feature type="coiled-coil region" evidence="5">
    <location>
        <begin position="120"/>
        <end position="157"/>
    </location>
</feature>
<evidence type="ECO:0000256" key="6">
    <source>
        <dbReference type="SAM" id="MobiDB-lite"/>
    </source>
</evidence>
<keyword evidence="4" id="KW-0378">Hydrolase</keyword>
<keyword evidence="9" id="KW-1185">Reference proteome</keyword>
<dbReference type="Pfam" id="PF00240">
    <property type="entry name" value="ubiquitin"/>
    <property type="match status" value="1"/>
</dbReference>
<sequence length="234" mass="26367">MPRVTININAFGNAQDELLTLDVPLSLTIKDLKAFVEHEAAAQPPAAALHFFLNGRPLTDDVQTLEAAGIKDGEMLAALVRGRDTGPAEREEDREAETARQNTLNDPKSAAALRETVPALAAALDDAARWRDEYKRLKRKEQQAKRERENLMALLNEDPFNVEAQKKIEEIIRQEAVITNLQEAIEETPEVFGRVHMLYTEIDNTSFFRVHERVAMIASRRSSDYRRPALVHGT</sequence>
<dbReference type="AlphaFoldDB" id="A0A6A6VDU1"/>
<dbReference type="EMBL" id="MU006568">
    <property type="protein sequence ID" value="KAF2748782.1"/>
    <property type="molecule type" value="Genomic_DNA"/>
</dbReference>
<organism evidence="8 9">
    <name type="scientific">Sporormia fimetaria CBS 119925</name>
    <dbReference type="NCBI Taxonomy" id="1340428"/>
    <lineage>
        <taxon>Eukaryota</taxon>
        <taxon>Fungi</taxon>
        <taxon>Dikarya</taxon>
        <taxon>Ascomycota</taxon>
        <taxon>Pezizomycotina</taxon>
        <taxon>Dothideomycetes</taxon>
        <taxon>Pleosporomycetidae</taxon>
        <taxon>Pleosporales</taxon>
        <taxon>Sporormiaceae</taxon>
        <taxon>Sporormia</taxon>
    </lineage>
</organism>
<evidence type="ECO:0000313" key="9">
    <source>
        <dbReference type="Proteomes" id="UP000799440"/>
    </source>
</evidence>
<reference evidence="8" key="1">
    <citation type="journal article" date="2020" name="Stud. Mycol.">
        <title>101 Dothideomycetes genomes: a test case for predicting lifestyles and emergence of pathogens.</title>
        <authorList>
            <person name="Haridas S."/>
            <person name="Albert R."/>
            <person name="Binder M."/>
            <person name="Bloem J."/>
            <person name="Labutti K."/>
            <person name="Salamov A."/>
            <person name="Andreopoulos B."/>
            <person name="Baker S."/>
            <person name="Barry K."/>
            <person name="Bills G."/>
            <person name="Bluhm B."/>
            <person name="Cannon C."/>
            <person name="Castanera R."/>
            <person name="Culley D."/>
            <person name="Daum C."/>
            <person name="Ezra D."/>
            <person name="Gonzalez J."/>
            <person name="Henrissat B."/>
            <person name="Kuo A."/>
            <person name="Liang C."/>
            <person name="Lipzen A."/>
            <person name="Lutzoni F."/>
            <person name="Magnuson J."/>
            <person name="Mondo S."/>
            <person name="Nolan M."/>
            <person name="Ohm R."/>
            <person name="Pangilinan J."/>
            <person name="Park H.-J."/>
            <person name="Ramirez L."/>
            <person name="Alfaro M."/>
            <person name="Sun H."/>
            <person name="Tritt A."/>
            <person name="Yoshinaga Y."/>
            <person name="Zwiers L.-H."/>
            <person name="Turgeon B."/>
            <person name="Goodwin S."/>
            <person name="Spatafora J."/>
            <person name="Crous P."/>
            <person name="Grigoriev I."/>
        </authorList>
    </citation>
    <scope>NUCLEOTIDE SEQUENCE</scope>
    <source>
        <strain evidence="8">CBS 119925</strain>
    </source>
</reference>
<evidence type="ECO:0000256" key="4">
    <source>
        <dbReference type="ARBA" id="ARBA00022801"/>
    </source>
</evidence>
<dbReference type="InterPro" id="IPR029071">
    <property type="entry name" value="Ubiquitin-like_domsf"/>
</dbReference>
<evidence type="ECO:0000256" key="5">
    <source>
        <dbReference type="SAM" id="Coils"/>
    </source>
</evidence>
<dbReference type="PROSITE" id="PS50053">
    <property type="entry name" value="UBIQUITIN_2"/>
    <property type="match status" value="1"/>
</dbReference>
<dbReference type="GO" id="GO:0004190">
    <property type="term" value="F:aspartic-type endopeptidase activity"/>
    <property type="evidence" value="ECO:0007669"/>
    <property type="project" value="UniProtKB-KW"/>
</dbReference>
<dbReference type="Gene3D" id="3.10.20.90">
    <property type="entry name" value="Phosphatidylinositol 3-kinase Catalytic Subunit, Chain A, domain 1"/>
    <property type="match status" value="1"/>
</dbReference>
<accession>A0A6A6VDU1</accession>
<evidence type="ECO:0000259" key="7">
    <source>
        <dbReference type="PROSITE" id="PS50053"/>
    </source>
</evidence>
<gene>
    <name evidence="8" type="ORF">M011DRAFT_337860</name>
</gene>
<dbReference type="InterPro" id="IPR000626">
    <property type="entry name" value="Ubiquitin-like_dom"/>
</dbReference>
<evidence type="ECO:0000256" key="3">
    <source>
        <dbReference type="ARBA" id="ARBA00022750"/>
    </source>
</evidence>
<name>A0A6A6VDU1_9PLEO</name>
<dbReference type="PANTHER" id="PTHR12917:SF1">
    <property type="entry name" value="AT13091P"/>
    <property type="match status" value="1"/>
</dbReference>
<evidence type="ECO:0000313" key="8">
    <source>
        <dbReference type="EMBL" id="KAF2748782.1"/>
    </source>
</evidence>
<keyword evidence="2" id="KW-0645">Protease</keyword>
<feature type="region of interest" description="Disordered" evidence="6">
    <location>
        <begin position="83"/>
        <end position="104"/>
    </location>
</feature>
<feature type="compositionally biased region" description="Basic and acidic residues" evidence="6">
    <location>
        <begin position="83"/>
        <end position="98"/>
    </location>
</feature>
<dbReference type="SUPFAM" id="SSF54236">
    <property type="entry name" value="Ubiquitin-like"/>
    <property type="match status" value="1"/>
</dbReference>
<proteinExistence type="inferred from homology"/>
<evidence type="ECO:0000256" key="2">
    <source>
        <dbReference type="ARBA" id="ARBA00022670"/>
    </source>
</evidence>
<dbReference type="PANTHER" id="PTHR12917">
    <property type="entry name" value="ASPARTYL PROTEASE DDI-RELATED"/>
    <property type="match status" value="1"/>
</dbReference>
<comment type="similarity">
    <text evidence="1">Belongs to the DDI1 family.</text>
</comment>